<reference evidence="5 6" key="1">
    <citation type="journal article" date="2007" name="Nature">
        <title>Evolution of genes and genomes on the Drosophila phylogeny.</title>
        <authorList>
            <consortium name="Drosophila 12 Genomes Consortium"/>
            <person name="Clark A.G."/>
            <person name="Eisen M.B."/>
            <person name="Smith D.R."/>
            <person name="Bergman C.M."/>
            <person name="Oliver B."/>
            <person name="Markow T.A."/>
            <person name="Kaufman T.C."/>
            <person name="Kellis M."/>
            <person name="Gelbart W."/>
            <person name="Iyer V.N."/>
            <person name="Pollard D.A."/>
            <person name="Sackton T.B."/>
            <person name="Larracuente A.M."/>
            <person name="Singh N.D."/>
            <person name="Abad J.P."/>
            <person name="Abt D.N."/>
            <person name="Adryan B."/>
            <person name="Aguade M."/>
            <person name="Akashi H."/>
            <person name="Anderson W.W."/>
            <person name="Aquadro C.F."/>
            <person name="Ardell D.H."/>
            <person name="Arguello R."/>
            <person name="Artieri C.G."/>
            <person name="Barbash D.A."/>
            <person name="Barker D."/>
            <person name="Barsanti P."/>
            <person name="Batterham P."/>
            <person name="Batzoglou S."/>
            <person name="Begun D."/>
            <person name="Bhutkar A."/>
            <person name="Blanco E."/>
            <person name="Bosak S.A."/>
            <person name="Bradley R.K."/>
            <person name="Brand A.D."/>
            <person name="Brent M.R."/>
            <person name="Brooks A.N."/>
            <person name="Brown R.H."/>
            <person name="Butlin R.K."/>
            <person name="Caggese C."/>
            <person name="Calvi B.R."/>
            <person name="Bernardo de Carvalho A."/>
            <person name="Caspi A."/>
            <person name="Castrezana S."/>
            <person name="Celniker S.E."/>
            <person name="Chang J.L."/>
            <person name="Chapple C."/>
            <person name="Chatterji S."/>
            <person name="Chinwalla A."/>
            <person name="Civetta A."/>
            <person name="Clifton S.W."/>
            <person name="Comeron J.M."/>
            <person name="Costello J.C."/>
            <person name="Coyne J.A."/>
            <person name="Daub J."/>
            <person name="David R.G."/>
            <person name="Delcher A.L."/>
            <person name="Delehaunty K."/>
            <person name="Do C.B."/>
            <person name="Ebling H."/>
            <person name="Edwards K."/>
            <person name="Eickbush T."/>
            <person name="Evans J.D."/>
            <person name="Filipski A."/>
            <person name="Findeiss S."/>
            <person name="Freyhult E."/>
            <person name="Fulton L."/>
            <person name="Fulton R."/>
            <person name="Garcia A.C."/>
            <person name="Gardiner A."/>
            <person name="Garfield D.A."/>
            <person name="Garvin B.E."/>
            <person name="Gibson G."/>
            <person name="Gilbert D."/>
            <person name="Gnerre S."/>
            <person name="Godfrey J."/>
            <person name="Good R."/>
            <person name="Gotea V."/>
            <person name="Gravely B."/>
            <person name="Greenberg A.J."/>
            <person name="Griffiths-Jones S."/>
            <person name="Gross S."/>
            <person name="Guigo R."/>
            <person name="Gustafson E.A."/>
            <person name="Haerty W."/>
            <person name="Hahn M.W."/>
            <person name="Halligan D.L."/>
            <person name="Halpern A.L."/>
            <person name="Halter G.M."/>
            <person name="Han M.V."/>
            <person name="Heger A."/>
            <person name="Hillier L."/>
            <person name="Hinrichs A.S."/>
            <person name="Holmes I."/>
            <person name="Hoskins R.A."/>
            <person name="Hubisz M.J."/>
            <person name="Hultmark D."/>
            <person name="Huntley M.A."/>
            <person name="Jaffe D.B."/>
            <person name="Jagadeeshan S."/>
            <person name="Jeck W.R."/>
            <person name="Johnson J."/>
            <person name="Jones C.D."/>
            <person name="Jordan W.C."/>
            <person name="Karpen G.H."/>
            <person name="Kataoka E."/>
            <person name="Keightley P.D."/>
            <person name="Kheradpour P."/>
            <person name="Kirkness E.F."/>
            <person name="Koerich L.B."/>
            <person name="Kristiansen K."/>
            <person name="Kudrna D."/>
            <person name="Kulathinal R.J."/>
            <person name="Kumar S."/>
            <person name="Kwok R."/>
            <person name="Lander E."/>
            <person name="Langley C.H."/>
            <person name="Lapoint R."/>
            <person name="Lazzaro B.P."/>
            <person name="Lee S.J."/>
            <person name="Levesque L."/>
            <person name="Li R."/>
            <person name="Lin C.F."/>
            <person name="Lin M.F."/>
            <person name="Lindblad-Toh K."/>
            <person name="Llopart A."/>
            <person name="Long M."/>
            <person name="Low L."/>
            <person name="Lozovsky E."/>
            <person name="Lu J."/>
            <person name="Luo M."/>
            <person name="Machado C.A."/>
            <person name="Makalowski W."/>
            <person name="Marzo M."/>
            <person name="Matsuda M."/>
            <person name="Matzkin L."/>
            <person name="McAllister B."/>
            <person name="McBride C.S."/>
            <person name="McKernan B."/>
            <person name="McKernan K."/>
            <person name="Mendez-Lago M."/>
            <person name="Minx P."/>
            <person name="Mollenhauer M.U."/>
            <person name="Montooth K."/>
            <person name="Mount S.M."/>
            <person name="Mu X."/>
            <person name="Myers E."/>
            <person name="Negre B."/>
            <person name="Newfeld S."/>
            <person name="Nielsen R."/>
            <person name="Noor M.A."/>
            <person name="O'Grady P."/>
            <person name="Pachter L."/>
            <person name="Papaceit M."/>
            <person name="Parisi M.J."/>
            <person name="Parisi M."/>
            <person name="Parts L."/>
            <person name="Pedersen J.S."/>
            <person name="Pesole G."/>
            <person name="Phillippy A.M."/>
            <person name="Ponting C.P."/>
            <person name="Pop M."/>
            <person name="Porcelli D."/>
            <person name="Powell J.R."/>
            <person name="Prohaska S."/>
            <person name="Pruitt K."/>
            <person name="Puig M."/>
            <person name="Quesneville H."/>
            <person name="Ram K.R."/>
            <person name="Rand D."/>
            <person name="Rasmussen M.D."/>
            <person name="Reed L.K."/>
            <person name="Reenan R."/>
            <person name="Reily A."/>
            <person name="Remington K.A."/>
            <person name="Rieger T.T."/>
            <person name="Ritchie M.G."/>
            <person name="Robin C."/>
            <person name="Rogers Y.H."/>
            <person name="Rohde C."/>
            <person name="Rozas J."/>
            <person name="Rubenfield M.J."/>
            <person name="Ruiz A."/>
            <person name="Russo S."/>
            <person name="Salzberg S.L."/>
            <person name="Sanchez-Gracia A."/>
            <person name="Saranga D.J."/>
            <person name="Sato H."/>
            <person name="Schaeffer S.W."/>
            <person name="Schatz M.C."/>
            <person name="Schlenke T."/>
            <person name="Schwartz R."/>
            <person name="Segarra C."/>
            <person name="Singh R.S."/>
            <person name="Sirot L."/>
            <person name="Sirota M."/>
            <person name="Sisneros N.B."/>
            <person name="Smith C.D."/>
            <person name="Smith T.F."/>
            <person name="Spieth J."/>
            <person name="Stage D.E."/>
            <person name="Stark A."/>
            <person name="Stephan W."/>
            <person name="Strausberg R.L."/>
            <person name="Strempel S."/>
            <person name="Sturgill D."/>
            <person name="Sutton G."/>
            <person name="Sutton G.G."/>
            <person name="Tao W."/>
            <person name="Teichmann S."/>
            <person name="Tobari Y.N."/>
            <person name="Tomimura Y."/>
            <person name="Tsolas J.M."/>
            <person name="Valente V.L."/>
            <person name="Venter E."/>
            <person name="Venter J.C."/>
            <person name="Vicario S."/>
            <person name="Vieira F.G."/>
            <person name="Vilella A.J."/>
            <person name="Villasante A."/>
            <person name="Walenz B."/>
            <person name="Wang J."/>
            <person name="Wasserman M."/>
            <person name="Watts T."/>
            <person name="Wilson D."/>
            <person name="Wilson R.K."/>
            <person name="Wing R.A."/>
            <person name="Wolfner M.F."/>
            <person name="Wong A."/>
            <person name="Wong G.K."/>
            <person name="Wu C.I."/>
            <person name="Wu G."/>
            <person name="Yamamoto D."/>
            <person name="Yang H.P."/>
            <person name="Yang S.P."/>
            <person name="Yorke J.A."/>
            <person name="Yoshida K."/>
            <person name="Zdobnov E."/>
            <person name="Zhang P."/>
            <person name="Zhang Y."/>
            <person name="Zimin A.V."/>
            <person name="Baldwin J."/>
            <person name="Abdouelleil A."/>
            <person name="Abdulkadir J."/>
            <person name="Abebe A."/>
            <person name="Abera B."/>
            <person name="Abreu J."/>
            <person name="Acer S.C."/>
            <person name="Aftuck L."/>
            <person name="Alexander A."/>
            <person name="An P."/>
            <person name="Anderson E."/>
            <person name="Anderson S."/>
            <person name="Arachi H."/>
            <person name="Azer M."/>
            <person name="Bachantsang P."/>
            <person name="Barry A."/>
            <person name="Bayul T."/>
            <person name="Berlin A."/>
            <person name="Bessette D."/>
            <person name="Bloom T."/>
            <person name="Blye J."/>
            <person name="Boguslavskiy L."/>
            <person name="Bonnet C."/>
            <person name="Boukhgalter B."/>
            <person name="Bourzgui I."/>
            <person name="Brown A."/>
            <person name="Cahill P."/>
            <person name="Channer S."/>
            <person name="Cheshatsang Y."/>
            <person name="Chuda L."/>
            <person name="Citroen M."/>
            <person name="Collymore A."/>
            <person name="Cooke P."/>
            <person name="Costello M."/>
            <person name="D'Aco K."/>
            <person name="Daza R."/>
            <person name="De Haan G."/>
            <person name="DeGray S."/>
            <person name="DeMaso C."/>
            <person name="Dhargay N."/>
            <person name="Dooley K."/>
            <person name="Dooley E."/>
            <person name="Doricent M."/>
            <person name="Dorje P."/>
            <person name="Dorjee K."/>
            <person name="Dupes A."/>
            <person name="Elong R."/>
            <person name="Falk J."/>
            <person name="Farina A."/>
            <person name="Faro S."/>
            <person name="Ferguson D."/>
            <person name="Fisher S."/>
            <person name="Foley C.D."/>
            <person name="Franke A."/>
            <person name="Friedrich D."/>
            <person name="Gadbois L."/>
            <person name="Gearin G."/>
            <person name="Gearin C.R."/>
            <person name="Giannoukos G."/>
            <person name="Goode T."/>
            <person name="Graham J."/>
            <person name="Grandbois E."/>
            <person name="Grewal S."/>
            <person name="Gyaltsen K."/>
            <person name="Hafez N."/>
            <person name="Hagos B."/>
            <person name="Hall J."/>
            <person name="Henson C."/>
            <person name="Hollinger A."/>
            <person name="Honan T."/>
            <person name="Huard M.D."/>
            <person name="Hughes L."/>
            <person name="Hurhula B."/>
            <person name="Husby M.E."/>
            <person name="Kamat A."/>
            <person name="Kanga B."/>
            <person name="Kashin S."/>
            <person name="Khazanovich D."/>
            <person name="Kisner P."/>
            <person name="Lance K."/>
            <person name="Lara M."/>
            <person name="Lee W."/>
            <person name="Lennon N."/>
            <person name="Letendre F."/>
            <person name="LeVine R."/>
            <person name="Lipovsky A."/>
            <person name="Liu X."/>
            <person name="Liu J."/>
            <person name="Liu S."/>
            <person name="Lokyitsang T."/>
            <person name="Lokyitsang Y."/>
            <person name="Lubonja R."/>
            <person name="Lui A."/>
            <person name="MacDonald P."/>
            <person name="Magnisalis V."/>
            <person name="Maru K."/>
            <person name="Matthews C."/>
            <person name="McCusker W."/>
            <person name="McDonough S."/>
            <person name="Mehta T."/>
            <person name="Meldrim J."/>
            <person name="Meneus L."/>
            <person name="Mihai O."/>
            <person name="Mihalev A."/>
            <person name="Mihova T."/>
            <person name="Mittelman R."/>
            <person name="Mlenga V."/>
            <person name="Montmayeur A."/>
            <person name="Mulrain L."/>
            <person name="Navidi A."/>
            <person name="Naylor J."/>
            <person name="Negash T."/>
            <person name="Nguyen T."/>
            <person name="Nguyen N."/>
            <person name="Nicol R."/>
            <person name="Norbu C."/>
            <person name="Norbu N."/>
            <person name="Novod N."/>
            <person name="O'Neill B."/>
            <person name="Osman S."/>
            <person name="Markiewicz E."/>
            <person name="Oyono O.L."/>
            <person name="Patti C."/>
            <person name="Phunkhang P."/>
            <person name="Pierre F."/>
            <person name="Priest M."/>
            <person name="Raghuraman S."/>
            <person name="Rege F."/>
            <person name="Reyes R."/>
            <person name="Rise C."/>
            <person name="Rogov P."/>
            <person name="Ross K."/>
            <person name="Ryan E."/>
            <person name="Settipalli S."/>
            <person name="Shea T."/>
            <person name="Sherpa N."/>
            <person name="Shi L."/>
            <person name="Shih D."/>
            <person name="Sparrow T."/>
            <person name="Spaulding J."/>
            <person name="Stalker J."/>
            <person name="Stange-Thomann N."/>
            <person name="Stavropoulos S."/>
            <person name="Stone C."/>
            <person name="Strader C."/>
            <person name="Tesfaye S."/>
            <person name="Thomson T."/>
            <person name="Thoulutsang Y."/>
            <person name="Thoulutsang D."/>
            <person name="Topham K."/>
            <person name="Topping I."/>
            <person name="Tsamla T."/>
            <person name="Vassiliev H."/>
            <person name="Vo A."/>
            <person name="Wangchuk T."/>
            <person name="Wangdi T."/>
            <person name="Weiand M."/>
            <person name="Wilkinson J."/>
            <person name="Wilson A."/>
            <person name="Yadav S."/>
            <person name="Young G."/>
            <person name="Yu Q."/>
            <person name="Zembek L."/>
            <person name="Zhong D."/>
            <person name="Zimmer A."/>
            <person name="Zwirko Z."/>
            <person name="Jaffe D.B."/>
            <person name="Alvarez P."/>
            <person name="Brockman W."/>
            <person name="Butler J."/>
            <person name="Chin C."/>
            <person name="Gnerre S."/>
            <person name="Grabherr M."/>
            <person name="Kleber M."/>
            <person name="Mauceli E."/>
            <person name="MacCallum I."/>
        </authorList>
    </citation>
    <scope>NUCLEOTIDE SEQUENCE [LARGE SCALE GENOMIC DNA]</scope>
    <source>
        <strain evidence="6">Tucson 15287-2541.00</strain>
    </source>
</reference>
<feature type="compositionally biased region" description="Low complexity" evidence="1">
    <location>
        <begin position="324"/>
        <end position="358"/>
    </location>
</feature>
<dbReference type="eggNOG" id="ENOG502SAKK">
    <property type="taxonomic scope" value="Eukaryota"/>
</dbReference>
<feature type="compositionally biased region" description="Basic and acidic residues" evidence="1">
    <location>
        <begin position="151"/>
        <end position="174"/>
    </location>
</feature>
<feature type="compositionally biased region" description="Low complexity" evidence="1">
    <location>
        <begin position="34"/>
        <end position="44"/>
    </location>
</feature>
<dbReference type="HOGENOM" id="CLU_310407_0_0_1"/>
<gene>
    <name evidence="5" type="primary">Dgri\GH13781</name>
    <name evidence="5" type="ORF">Dgri_GH13781</name>
</gene>
<evidence type="ECO:0000313" key="6">
    <source>
        <dbReference type="Proteomes" id="UP000001070"/>
    </source>
</evidence>
<dbReference type="AlphaFoldDB" id="B4JQY5"/>
<keyword evidence="2" id="KW-0812">Transmembrane</keyword>
<feature type="transmembrane region" description="Helical" evidence="2">
    <location>
        <begin position="965"/>
        <end position="989"/>
    </location>
</feature>
<dbReference type="PANTHER" id="PTHR14905:SF7">
    <property type="entry name" value="VON WILLEBRAND FACTOR A DOMAIN-CONTAINING PROTEIN 7"/>
    <property type="match status" value="1"/>
</dbReference>
<dbReference type="Proteomes" id="UP000001070">
    <property type="component" value="Unassembled WGS sequence"/>
</dbReference>
<name>B4JQY5_DROGR</name>
<feature type="domain" description="VWA7 Ig-like" evidence="4">
    <location>
        <begin position="756"/>
        <end position="832"/>
    </location>
</feature>
<feature type="region of interest" description="Disordered" evidence="1">
    <location>
        <begin position="151"/>
        <end position="178"/>
    </location>
</feature>
<dbReference type="InParanoid" id="B4JQY5"/>
<keyword evidence="3" id="KW-0732">Signal</keyword>
<dbReference type="PhylomeDB" id="B4JQY5"/>
<evidence type="ECO:0000256" key="3">
    <source>
        <dbReference type="SAM" id="SignalP"/>
    </source>
</evidence>
<organism evidence="6">
    <name type="scientific">Drosophila grimshawi</name>
    <name type="common">Hawaiian fruit fly</name>
    <name type="synonym">Idiomyia grimshawi</name>
    <dbReference type="NCBI Taxonomy" id="7222"/>
    <lineage>
        <taxon>Eukaryota</taxon>
        <taxon>Metazoa</taxon>
        <taxon>Ecdysozoa</taxon>
        <taxon>Arthropoda</taxon>
        <taxon>Hexapoda</taxon>
        <taxon>Insecta</taxon>
        <taxon>Pterygota</taxon>
        <taxon>Neoptera</taxon>
        <taxon>Endopterygota</taxon>
        <taxon>Diptera</taxon>
        <taxon>Brachycera</taxon>
        <taxon>Muscomorpha</taxon>
        <taxon>Ephydroidea</taxon>
        <taxon>Drosophilidae</taxon>
        <taxon>Drosophila</taxon>
        <taxon>Hawaiian Drosophila</taxon>
    </lineage>
</organism>
<protein>
    <submittedName>
        <fullName evidence="5">GH13781</fullName>
    </submittedName>
</protein>
<sequence>MILRTSLCVLGLLWLTLLQAQVEGKDEDYGGDSGDMASGGSSADIYEPTQQESDTEAETQQHRNSIDDDEGPLHAQIVNDLLSLEQLSTTEKMVVADTEAPPIPPTTAAAEPAQTAEFDENTAAEVMEDAPTQKKETKVMKPVVKSSHQDYYDEMTDEKQPEEQQPPDEQRKELATTTTVPDYVRKAKAERYPHVNSGDYAEEDMTVEQQTQRISKSKAQDEDMIYQDEPAQPQAHIQQLPKQYRAKPFKSSSDEDYYEDQVDNVDSVERRTTTQATTTTTIEALLPVLQSRFGGFAGFGGWPIGSTPSAVPTDGPPVVFTTPITTTPATSTTSATTTTAATTTTTSTITTTTTTPAPRKQSKHIHLAKPELLPADQLRNYIKDAYIRMPLAVIVDPSAASLDQAKRLYIDALQDKNINIKIVLVTLNESGVPSAFSFNNTREFIAGLNSTKEHEGGNAFVGVLQAAELVPYDSAIFISTAAIPPHTEMVQDAAITLLKKRIRLFMLWYGERSATENETEEAVGGILGEVAIRSGGEIIHIVSTEHGQHIAGNTLTLVSDAYQGAQELDLPVDTTLSSLHVHIDANMRRATLATPNGEINLKKLVKFKSTNDTRNTNNDELDAYVPLNKLRKATILRLQLTPQLPNVEYNVFVRAERKADVFLGEIIKRIDSYYSYGRTERPVVPQTRLAKLKFPETKEKLENEVDSPKSEVETFSETELVQPATSLNQTQFAAATGERANLNAMLLQRCGTKIELSTQSELLATPGQVSTLLFEVTNMRPERVYQTVQVTDERRFLAQLNPTSFYLRARETNTVRLTVLVPSGTPPGTTDRISFTSYGSETATLAVSVKTVSSFDAQDSTGPNLSWEFGNRCNYISNDGQGCGDRFWTLDITAQDWQSGMLRLQTTPPEGLFYRNYYTAGTTEPLKATYMASCCEPKMAITAFDAAGNQRSINIDVRDVVLTEAAIAAICLGSILLLLLIVLLVWSIVWCCKRRKVSLELPTYRSHSTRSME</sequence>
<evidence type="ECO:0000256" key="2">
    <source>
        <dbReference type="SAM" id="Phobius"/>
    </source>
</evidence>
<keyword evidence="6" id="KW-1185">Reference proteome</keyword>
<dbReference type="KEGG" id="dgr:6566602"/>
<dbReference type="Pfam" id="PF23619">
    <property type="entry name" value="Ig_VWA7"/>
    <property type="match status" value="1"/>
</dbReference>
<dbReference type="EMBL" id="CH916372">
    <property type="protein sequence ID" value="EDV99315.1"/>
    <property type="molecule type" value="Genomic_DNA"/>
</dbReference>
<dbReference type="InterPro" id="IPR057615">
    <property type="entry name" value="Ig_VWA7"/>
</dbReference>
<dbReference type="OMA" id="NVFIRAE"/>
<evidence type="ECO:0000313" key="5">
    <source>
        <dbReference type="EMBL" id="EDV99315.1"/>
    </source>
</evidence>
<dbReference type="PANTHER" id="PTHR14905">
    <property type="entry name" value="NG37"/>
    <property type="match status" value="1"/>
</dbReference>
<feature type="region of interest" description="Disordered" evidence="1">
    <location>
        <begin position="26"/>
        <end position="72"/>
    </location>
</feature>
<accession>B4JQY5</accession>
<dbReference type="InterPro" id="IPR052577">
    <property type="entry name" value="VWA7"/>
</dbReference>
<keyword evidence="2" id="KW-0472">Membrane</keyword>
<evidence type="ECO:0000256" key="1">
    <source>
        <dbReference type="SAM" id="MobiDB-lite"/>
    </source>
</evidence>
<feature type="chain" id="PRO_5002812702" evidence="3">
    <location>
        <begin position="25"/>
        <end position="1013"/>
    </location>
</feature>
<feature type="region of interest" description="Disordered" evidence="1">
    <location>
        <begin position="324"/>
        <end position="364"/>
    </location>
</feature>
<evidence type="ECO:0000259" key="4">
    <source>
        <dbReference type="Pfam" id="PF23619"/>
    </source>
</evidence>
<feature type="signal peptide" evidence="3">
    <location>
        <begin position="1"/>
        <end position="24"/>
    </location>
</feature>
<proteinExistence type="predicted"/>
<dbReference type="OrthoDB" id="6610237at2759"/>
<keyword evidence="2" id="KW-1133">Transmembrane helix</keyword>